<dbReference type="Gene3D" id="1.10.287.470">
    <property type="entry name" value="Helix hairpin bin"/>
    <property type="match status" value="1"/>
</dbReference>
<feature type="coiled-coil region" evidence="4">
    <location>
        <begin position="120"/>
        <end position="180"/>
    </location>
</feature>
<evidence type="ECO:0000313" key="10">
    <source>
        <dbReference type="Proteomes" id="UP000319578"/>
    </source>
</evidence>
<evidence type="ECO:0000313" key="9">
    <source>
        <dbReference type="Proteomes" id="UP000036834"/>
    </source>
</evidence>
<reference evidence="8" key="2">
    <citation type="submission" date="2015-07" db="EMBL/GenBank/DDBJ databases">
        <title>MeaNS - Measles Nucleotide Surveillance Program.</title>
        <authorList>
            <person name="Tran T."/>
            <person name="Druce J."/>
        </authorList>
    </citation>
    <scope>NUCLEOTIDE SEQUENCE</scope>
    <source>
        <strain evidence="8">DSM 9887</strain>
    </source>
</reference>
<proteinExistence type="inferred from homology"/>
<dbReference type="InterPro" id="IPR050465">
    <property type="entry name" value="UPF0194_transport"/>
</dbReference>
<dbReference type="EMBL" id="LGIQ01000005">
    <property type="protein sequence ID" value="KNB73534.1"/>
    <property type="molecule type" value="Genomic_DNA"/>
</dbReference>
<feature type="compositionally biased region" description="Basic and acidic residues" evidence="5">
    <location>
        <begin position="451"/>
        <end position="460"/>
    </location>
</feature>
<comment type="subcellular location">
    <subcellularLocation>
        <location evidence="1">Cell envelope</location>
    </subcellularLocation>
</comment>
<comment type="caution">
    <text evidence="8">The sequence shown here is derived from an EMBL/GenBank/DDBJ whole genome shotgun (WGS) entry which is preliminary data.</text>
</comment>
<protein>
    <submittedName>
        <fullName evidence="8">RND transporter</fullName>
    </submittedName>
    <submittedName>
        <fullName evidence="7">Secretion protein HlyD</fullName>
    </submittedName>
</protein>
<dbReference type="GO" id="GO:0030313">
    <property type="term" value="C:cell envelope"/>
    <property type="evidence" value="ECO:0007669"/>
    <property type="project" value="UniProtKB-SubCell"/>
</dbReference>
<evidence type="ECO:0000259" key="6">
    <source>
        <dbReference type="Pfam" id="PF25954"/>
    </source>
</evidence>
<dbReference type="GO" id="GO:0016020">
    <property type="term" value="C:membrane"/>
    <property type="evidence" value="ECO:0007669"/>
    <property type="project" value="InterPro"/>
</dbReference>
<dbReference type="PATRIC" id="fig|54915.3.peg.6660"/>
<dbReference type="Proteomes" id="UP000319578">
    <property type="component" value="Unassembled WGS sequence"/>
</dbReference>
<dbReference type="InterPro" id="IPR058792">
    <property type="entry name" value="Beta-barrel_RND_2"/>
</dbReference>
<accession>A0A0K9YXV2</accession>
<dbReference type="SUPFAM" id="SSF56954">
    <property type="entry name" value="Outer membrane efflux proteins (OEP)"/>
    <property type="match status" value="1"/>
</dbReference>
<dbReference type="InterPro" id="IPR006143">
    <property type="entry name" value="RND_pump_MFP"/>
</dbReference>
<dbReference type="EMBL" id="BJON01000013">
    <property type="protein sequence ID" value="GED69651.1"/>
    <property type="molecule type" value="Genomic_DNA"/>
</dbReference>
<feature type="compositionally biased region" description="Polar residues" evidence="5">
    <location>
        <begin position="436"/>
        <end position="450"/>
    </location>
</feature>
<evidence type="ECO:0000256" key="3">
    <source>
        <dbReference type="ARBA" id="ARBA00023054"/>
    </source>
</evidence>
<dbReference type="Pfam" id="PF25954">
    <property type="entry name" value="Beta-barrel_RND_2"/>
    <property type="match status" value="1"/>
</dbReference>
<feature type="domain" description="CusB-like beta-barrel" evidence="6">
    <location>
        <begin position="328"/>
        <end position="400"/>
    </location>
</feature>
<dbReference type="GO" id="GO:0015562">
    <property type="term" value="F:efflux transmembrane transporter activity"/>
    <property type="evidence" value="ECO:0007669"/>
    <property type="project" value="InterPro"/>
</dbReference>
<feature type="region of interest" description="Disordered" evidence="5">
    <location>
        <begin position="436"/>
        <end position="481"/>
    </location>
</feature>
<dbReference type="SUPFAM" id="SSF111369">
    <property type="entry name" value="HlyD-like secretion proteins"/>
    <property type="match status" value="2"/>
</dbReference>
<reference evidence="7 10" key="3">
    <citation type="submission" date="2019-06" db="EMBL/GenBank/DDBJ databases">
        <title>Whole genome shotgun sequence of Brevibacillus reuszeri NBRC 15719.</title>
        <authorList>
            <person name="Hosoyama A."/>
            <person name="Uohara A."/>
            <person name="Ohji S."/>
            <person name="Ichikawa N."/>
        </authorList>
    </citation>
    <scope>NUCLEOTIDE SEQUENCE [LARGE SCALE GENOMIC DNA]</scope>
    <source>
        <strain evidence="7 10">NBRC 15719</strain>
    </source>
</reference>
<evidence type="ECO:0000313" key="7">
    <source>
        <dbReference type="EMBL" id="GED69651.1"/>
    </source>
</evidence>
<keyword evidence="10" id="KW-1185">Reference proteome</keyword>
<dbReference type="Proteomes" id="UP000036834">
    <property type="component" value="Unassembled WGS sequence"/>
</dbReference>
<dbReference type="OrthoDB" id="9765657at2"/>
<evidence type="ECO:0000256" key="4">
    <source>
        <dbReference type="SAM" id="Coils"/>
    </source>
</evidence>
<dbReference type="PRINTS" id="PR01490">
    <property type="entry name" value="RTXTOXIND"/>
</dbReference>
<dbReference type="Gene3D" id="2.40.420.20">
    <property type="match status" value="1"/>
</dbReference>
<dbReference type="AlphaFoldDB" id="A0A0K9YXV2"/>
<evidence type="ECO:0000256" key="5">
    <source>
        <dbReference type="SAM" id="MobiDB-lite"/>
    </source>
</evidence>
<evidence type="ECO:0000313" key="8">
    <source>
        <dbReference type="EMBL" id="KNB73534.1"/>
    </source>
</evidence>
<gene>
    <name evidence="8" type="ORF">ADS79_06200</name>
    <name evidence="7" type="ORF">BRE01_33530</name>
</gene>
<organism evidence="8 9">
    <name type="scientific">Brevibacillus reuszeri</name>
    <dbReference type="NCBI Taxonomy" id="54915"/>
    <lineage>
        <taxon>Bacteria</taxon>
        <taxon>Bacillati</taxon>
        <taxon>Bacillota</taxon>
        <taxon>Bacilli</taxon>
        <taxon>Bacillales</taxon>
        <taxon>Paenibacillaceae</taxon>
        <taxon>Brevibacillus</taxon>
    </lineage>
</organism>
<feature type="coiled-coil region" evidence="4">
    <location>
        <begin position="265"/>
        <end position="292"/>
    </location>
</feature>
<reference evidence="9" key="1">
    <citation type="submission" date="2015-07" db="EMBL/GenBank/DDBJ databases">
        <title>Genome sequencing project for genomic taxonomy and phylogenomics of Bacillus-like bacteria.</title>
        <authorList>
            <person name="Liu B."/>
            <person name="Wang J."/>
            <person name="Zhu Y."/>
            <person name="Liu G."/>
            <person name="Chen Q."/>
            <person name="Chen Z."/>
            <person name="Lan J."/>
            <person name="Che J."/>
            <person name="Ge C."/>
            <person name="Shi H."/>
            <person name="Pan Z."/>
            <person name="Liu X."/>
        </authorList>
    </citation>
    <scope>NUCLEOTIDE SEQUENCE [LARGE SCALE GENOMIC DNA]</scope>
    <source>
        <strain evidence="9">DSM 9887</strain>
    </source>
</reference>
<evidence type="ECO:0000256" key="2">
    <source>
        <dbReference type="ARBA" id="ARBA00009477"/>
    </source>
</evidence>
<evidence type="ECO:0000256" key="1">
    <source>
        <dbReference type="ARBA" id="ARBA00004196"/>
    </source>
</evidence>
<dbReference type="STRING" id="54915.ADS79_06200"/>
<sequence>MAETEKKQSFLLKSKSKKKIILACLAVVLIGGGGVYAYKTFMTPQSAQAAFLMETVKRGDISATVLASGTVQASKRTSLSFSDAEDAKDAISSIEVKIGDQVKAGQVLATMDDSVAKIQVTNAEANLLSAQARLEDAQKRKTAAEISSLQANVNQAKSELDMAKQSIDTQKAANDEAKAKANLETAQKTFSSQKALFEAGAISKTEYDSAQNSLDQAQRDYNTAVLSAGQTKGQSSTKVEQAQAAYQTALEALNDAHEGPDAATVLAAKASVEQAKAQLQQAQKALNAVTLKAPMDGVIVQLNGNVGEIPSNDFIIMDNSNSGDLEVLAEISQSDIGRVKEGLNVSFTTSSYPDQTFNGKVKLVYPEAKTNSGVTTYDVLLSVANKDSMLKIGMTMNVTIEIGTHQNVLLVPAQALQTRNGQDGVYVMAGNADGAAQTTEPAANEAQQQGKNREGAREGGRSGSGSRAGAGAGAGASEGRANMPYRFQPVKIGYFASDKVEITEGLKEGDRVVILMNTATSSSNQNSGRTGGMPGMGGFGGGGGFQGGGFGGGGVVQMRGR</sequence>
<dbReference type="RefSeq" id="WP_049737539.1">
    <property type="nucleotide sequence ID" value="NZ_BJON01000013.1"/>
</dbReference>
<keyword evidence="3 4" id="KW-0175">Coiled coil</keyword>
<dbReference type="PANTHER" id="PTHR32347">
    <property type="entry name" value="EFFLUX SYSTEM COMPONENT YKNX-RELATED"/>
    <property type="match status" value="1"/>
</dbReference>
<dbReference type="Gene3D" id="2.40.50.100">
    <property type="match status" value="1"/>
</dbReference>
<dbReference type="PANTHER" id="PTHR32347:SF14">
    <property type="entry name" value="EFFLUX SYSTEM COMPONENT YKNX-RELATED"/>
    <property type="match status" value="1"/>
</dbReference>
<dbReference type="NCBIfam" id="TIGR01730">
    <property type="entry name" value="RND_mfp"/>
    <property type="match status" value="1"/>
</dbReference>
<feature type="compositionally biased region" description="Gly residues" evidence="5">
    <location>
        <begin position="461"/>
        <end position="476"/>
    </location>
</feature>
<dbReference type="Gene3D" id="2.40.30.170">
    <property type="match status" value="1"/>
</dbReference>
<name>A0A0K9YXV2_9BACL</name>
<comment type="similarity">
    <text evidence="2">Belongs to the membrane fusion protein (MFP) (TC 8.A.1) family.</text>
</comment>